<proteinExistence type="predicted"/>
<accession>A0A1H8B5N2</accession>
<evidence type="ECO:0000313" key="2">
    <source>
        <dbReference type="EMBL" id="SEM78192.1"/>
    </source>
</evidence>
<reference evidence="3" key="1">
    <citation type="submission" date="2016-10" db="EMBL/GenBank/DDBJ databases">
        <authorList>
            <person name="Varghese N."/>
            <person name="Submissions S."/>
        </authorList>
    </citation>
    <scope>NUCLEOTIDE SEQUENCE [LARGE SCALE GENOMIC DNA]</scope>
    <source>
        <strain evidence="3">Gh-48</strain>
    </source>
</reference>
<dbReference type="Proteomes" id="UP000198942">
    <property type="component" value="Unassembled WGS sequence"/>
</dbReference>
<dbReference type="EMBL" id="FOCL01000001">
    <property type="protein sequence ID" value="SEM78192.1"/>
    <property type="molecule type" value="Genomic_DNA"/>
</dbReference>
<dbReference type="STRING" id="551995.SAMN05192574_101794"/>
<feature type="region of interest" description="Disordered" evidence="1">
    <location>
        <begin position="1"/>
        <end position="45"/>
    </location>
</feature>
<evidence type="ECO:0000313" key="3">
    <source>
        <dbReference type="Proteomes" id="UP000198942"/>
    </source>
</evidence>
<evidence type="ECO:0008006" key="4">
    <source>
        <dbReference type="Google" id="ProtNLM"/>
    </source>
</evidence>
<dbReference type="RefSeq" id="WP_167443317.1">
    <property type="nucleotide sequence ID" value="NZ_FOCL01000001.1"/>
</dbReference>
<organism evidence="2 3">
    <name type="scientific">Mucilaginibacter gossypiicola</name>
    <dbReference type="NCBI Taxonomy" id="551995"/>
    <lineage>
        <taxon>Bacteria</taxon>
        <taxon>Pseudomonadati</taxon>
        <taxon>Bacteroidota</taxon>
        <taxon>Sphingobacteriia</taxon>
        <taxon>Sphingobacteriales</taxon>
        <taxon>Sphingobacteriaceae</taxon>
        <taxon>Mucilaginibacter</taxon>
    </lineage>
</organism>
<protein>
    <recommendedName>
        <fullName evidence="4">YuzL family protein</fullName>
    </recommendedName>
</protein>
<keyword evidence="3" id="KW-1185">Reference proteome</keyword>
<gene>
    <name evidence="2" type="ORF">SAMN05192574_101794</name>
</gene>
<name>A0A1H8B5N2_9SPHI</name>
<evidence type="ECO:0000256" key="1">
    <source>
        <dbReference type="SAM" id="MobiDB-lite"/>
    </source>
</evidence>
<sequence>MSKDKGSKNVKKAPAVGGNKSTSDYQAGKKSASGESVTINKKKKD</sequence>
<dbReference type="AlphaFoldDB" id="A0A1H8B5N2"/>